<accession>A0ABV3D6W8</accession>
<dbReference type="Proteomes" id="UP001551210">
    <property type="component" value="Unassembled WGS sequence"/>
</dbReference>
<comment type="caution">
    <text evidence="1">The sequence shown here is derived from an EMBL/GenBank/DDBJ whole genome shotgun (WGS) entry which is preliminary data.</text>
</comment>
<dbReference type="EMBL" id="JBEZAM010000086">
    <property type="protein sequence ID" value="MEU7297911.1"/>
    <property type="molecule type" value="Genomic_DNA"/>
</dbReference>
<reference evidence="1 2" key="1">
    <citation type="submission" date="2024-06" db="EMBL/GenBank/DDBJ databases">
        <title>The Natural Products Discovery Center: Release of the First 8490 Sequenced Strains for Exploring Actinobacteria Biosynthetic Diversity.</title>
        <authorList>
            <person name="Kalkreuter E."/>
            <person name="Kautsar S.A."/>
            <person name="Yang D."/>
            <person name="Bader C.D."/>
            <person name="Teijaro C.N."/>
            <person name="Fluegel L."/>
            <person name="Davis C.M."/>
            <person name="Simpson J.R."/>
            <person name="Lauterbach L."/>
            <person name="Steele A.D."/>
            <person name="Gui C."/>
            <person name="Meng S."/>
            <person name="Li G."/>
            <person name="Viehrig K."/>
            <person name="Ye F."/>
            <person name="Su P."/>
            <person name="Kiefer A.F."/>
            <person name="Nichols A."/>
            <person name="Cepeda A.J."/>
            <person name="Yan W."/>
            <person name="Fan B."/>
            <person name="Jiang Y."/>
            <person name="Adhikari A."/>
            <person name="Zheng C.-J."/>
            <person name="Schuster L."/>
            <person name="Cowan T.M."/>
            <person name="Smanski M.J."/>
            <person name="Chevrette M.G."/>
            <person name="De Carvalho L.P.S."/>
            <person name="Shen B."/>
        </authorList>
    </citation>
    <scope>NUCLEOTIDE SEQUENCE [LARGE SCALE GENOMIC DNA]</scope>
    <source>
        <strain evidence="1 2">NPDC045705</strain>
    </source>
</reference>
<evidence type="ECO:0000313" key="1">
    <source>
        <dbReference type="EMBL" id="MEU7297911.1"/>
    </source>
</evidence>
<proteinExistence type="predicted"/>
<dbReference type="RefSeq" id="WP_359216096.1">
    <property type="nucleotide sequence ID" value="NZ_JBEZAM010000086.1"/>
</dbReference>
<name>A0ABV3D6W8_STREX</name>
<sequence length="78" mass="8457">MSFQKDVLMLGHTSVADSAHLAVRELENAYRAAADLAAPHSEAGGTQLAWEDRYTSLQDRLEELTGFMGQAMFGDGAQ</sequence>
<gene>
    <name evidence="1" type="ORF">AB0A76_32725</name>
</gene>
<organism evidence="1 2">
    <name type="scientific">Streptomyces exfoliatus</name>
    <name type="common">Streptomyces hydrogenans</name>
    <dbReference type="NCBI Taxonomy" id="1905"/>
    <lineage>
        <taxon>Bacteria</taxon>
        <taxon>Bacillati</taxon>
        <taxon>Actinomycetota</taxon>
        <taxon>Actinomycetes</taxon>
        <taxon>Kitasatosporales</taxon>
        <taxon>Streptomycetaceae</taxon>
        <taxon>Streptomyces</taxon>
    </lineage>
</organism>
<evidence type="ECO:0000313" key="2">
    <source>
        <dbReference type="Proteomes" id="UP001551210"/>
    </source>
</evidence>
<keyword evidence="2" id="KW-1185">Reference proteome</keyword>
<protein>
    <submittedName>
        <fullName evidence="1">Uncharacterized protein</fullName>
    </submittedName>
</protein>